<comment type="caution">
    <text evidence="4">The sequence shown here is derived from an EMBL/GenBank/DDBJ whole genome shotgun (WGS) entry which is preliminary data.</text>
</comment>
<dbReference type="SUPFAM" id="SSF46689">
    <property type="entry name" value="Homeodomain-like"/>
    <property type="match status" value="1"/>
</dbReference>
<keyword evidence="5" id="KW-1185">Reference proteome</keyword>
<feature type="DNA-binding region" description="H-T-H motif" evidence="2">
    <location>
        <begin position="25"/>
        <end position="44"/>
    </location>
</feature>
<dbReference type="PANTHER" id="PTHR43479">
    <property type="entry name" value="ACREF/ENVCD OPERON REPRESSOR-RELATED"/>
    <property type="match status" value="1"/>
</dbReference>
<gene>
    <name evidence="4" type="ORF">WMO26_10085</name>
</gene>
<proteinExistence type="predicted"/>
<organism evidence="4 5">
    <name type="scientific">Solibaculum intestinale</name>
    <dbReference type="NCBI Taxonomy" id="3133165"/>
    <lineage>
        <taxon>Bacteria</taxon>
        <taxon>Bacillati</taxon>
        <taxon>Bacillota</taxon>
        <taxon>Clostridia</taxon>
        <taxon>Eubacteriales</taxon>
        <taxon>Oscillospiraceae</taxon>
        <taxon>Solibaculum</taxon>
    </lineage>
</organism>
<dbReference type="Gene3D" id="1.10.357.10">
    <property type="entry name" value="Tetracycline Repressor, domain 2"/>
    <property type="match status" value="1"/>
</dbReference>
<evidence type="ECO:0000313" key="5">
    <source>
        <dbReference type="Proteomes" id="UP001489509"/>
    </source>
</evidence>
<evidence type="ECO:0000256" key="1">
    <source>
        <dbReference type="ARBA" id="ARBA00023125"/>
    </source>
</evidence>
<dbReference type="InterPro" id="IPR050624">
    <property type="entry name" value="HTH-type_Tx_Regulator"/>
</dbReference>
<dbReference type="RefSeq" id="WP_349220105.1">
    <property type="nucleotide sequence ID" value="NZ_JBBMFD010000018.1"/>
</dbReference>
<protein>
    <submittedName>
        <fullName evidence="4">TetR/AcrR family transcriptional regulator</fullName>
    </submittedName>
</protein>
<feature type="domain" description="HTH tetR-type" evidence="3">
    <location>
        <begin position="2"/>
        <end position="62"/>
    </location>
</feature>
<dbReference type="InterPro" id="IPR001647">
    <property type="entry name" value="HTH_TetR"/>
</dbReference>
<dbReference type="EMBL" id="JBBMFD010000018">
    <property type="protein sequence ID" value="MEQ2441173.1"/>
    <property type="molecule type" value="Genomic_DNA"/>
</dbReference>
<keyword evidence="1 2" id="KW-0238">DNA-binding</keyword>
<dbReference type="PROSITE" id="PS50977">
    <property type="entry name" value="HTH_TETR_2"/>
    <property type="match status" value="1"/>
</dbReference>
<evidence type="ECO:0000259" key="3">
    <source>
        <dbReference type="PROSITE" id="PS50977"/>
    </source>
</evidence>
<accession>A0ABV1E1J8</accession>
<evidence type="ECO:0000313" key="4">
    <source>
        <dbReference type="EMBL" id="MEQ2441173.1"/>
    </source>
</evidence>
<dbReference type="PRINTS" id="PR00455">
    <property type="entry name" value="HTHTETR"/>
</dbReference>
<dbReference type="Pfam" id="PF00440">
    <property type="entry name" value="TetR_N"/>
    <property type="match status" value="1"/>
</dbReference>
<sequence length="179" mass="20582">MKERQIQIALAAMDLFLEYGYDEVTSADIMAHFGQVPSAMYRHFHSKQEIYQEGVALLSSRLADRLTGSLSFTNLPLPIVIPILPTLPQVYPYPIEDKTKGIHHDLLFRIAANMVPIWERRLKQAKEQREVEIDDVSLKARVCVYGQIGIFLDEGLSGPEKIDKTKEFLFHLLWMDKSH</sequence>
<dbReference type="Proteomes" id="UP001489509">
    <property type="component" value="Unassembled WGS sequence"/>
</dbReference>
<evidence type="ECO:0000256" key="2">
    <source>
        <dbReference type="PROSITE-ProRule" id="PRU00335"/>
    </source>
</evidence>
<name>A0ABV1E1J8_9FIRM</name>
<dbReference type="PANTHER" id="PTHR43479:SF11">
    <property type="entry name" value="ACREF_ENVCD OPERON REPRESSOR-RELATED"/>
    <property type="match status" value="1"/>
</dbReference>
<reference evidence="4 5" key="1">
    <citation type="submission" date="2024-03" db="EMBL/GenBank/DDBJ databases">
        <title>Human intestinal bacterial collection.</title>
        <authorList>
            <person name="Pauvert C."/>
            <person name="Hitch T.C.A."/>
            <person name="Clavel T."/>
        </authorList>
    </citation>
    <scope>NUCLEOTIDE SEQUENCE [LARGE SCALE GENOMIC DNA]</scope>
    <source>
        <strain evidence="4 5">CLA-JM-H44</strain>
    </source>
</reference>
<dbReference type="InterPro" id="IPR009057">
    <property type="entry name" value="Homeodomain-like_sf"/>
</dbReference>